<organism evidence="1 2">
    <name type="scientific">Vararia minispora EC-137</name>
    <dbReference type="NCBI Taxonomy" id="1314806"/>
    <lineage>
        <taxon>Eukaryota</taxon>
        <taxon>Fungi</taxon>
        <taxon>Dikarya</taxon>
        <taxon>Basidiomycota</taxon>
        <taxon>Agaricomycotina</taxon>
        <taxon>Agaricomycetes</taxon>
        <taxon>Russulales</taxon>
        <taxon>Lachnocladiaceae</taxon>
        <taxon>Vararia</taxon>
    </lineage>
</organism>
<sequence>MPSPRASSASQHTTACVPGPSTPKKIRATPAGEKRLARFKPRCPQNILDRLDRVMSQRFFMVDRRREDGELREEFSVLGSTGNVYTVTIAHLPSCSCPDAVKGNHCKHILFVFLKVLQVSQSSELWYQKALLSEELETIFSEAPLAPNALAHPHVLEAYTRATGRQPSASALQDGGAATGKRRMPSEGDDCPVCYESMLGTGEKTLTFCEACGNALHDECFRQWAASAAKLTCVYCRAPWVRPTAARRVDGGIGTSREGYLNLGRVAGLSPVRDTSSYYDGPSRGRRRQVWEDEYGGDDAGRPEIYYPSSSY</sequence>
<dbReference type="EMBL" id="MU273520">
    <property type="protein sequence ID" value="KAI0033393.1"/>
    <property type="molecule type" value="Genomic_DNA"/>
</dbReference>
<evidence type="ECO:0000313" key="2">
    <source>
        <dbReference type="Proteomes" id="UP000814128"/>
    </source>
</evidence>
<keyword evidence="2" id="KW-1185">Reference proteome</keyword>
<dbReference type="Proteomes" id="UP000814128">
    <property type="component" value="Unassembled WGS sequence"/>
</dbReference>
<comment type="caution">
    <text evidence="1">The sequence shown here is derived from an EMBL/GenBank/DDBJ whole genome shotgun (WGS) entry which is preliminary data.</text>
</comment>
<proteinExistence type="predicted"/>
<gene>
    <name evidence="1" type="ORF">K488DRAFT_47803</name>
</gene>
<reference evidence="1" key="2">
    <citation type="journal article" date="2022" name="New Phytol.">
        <title>Evolutionary transition to the ectomycorrhizal habit in the genomes of a hyperdiverse lineage of mushroom-forming fungi.</title>
        <authorList>
            <person name="Looney B."/>
            <person name="Miyauchi S."/>
            <person name="Morin E."/>
            <person name="Drula E."/>
            <person name="Courty P.E."/>
            <person name="Kohler A."/>
            <person name="Kuo A."/>
            <person name="LaButti K."/>
            <person name="Pangilinan J."/>
            <person name="Lipzen A."/>
            <person name="Riley R."/>
            <person name="Andreopoulos W."/>
            <person name="He G."/>
            <person name="Johnson J."/>
            <person name="Nolan M."/>
            <person name="Tritt A."/>
            <person name="Barry K.W."/>
            <person name="Grigoriev I.V."/>
            <person name="Nagy L.G."/>
            <person name="Hibbett D."/>
            <person name="Henrissat B."/>
            <person name="Matheny P.B."/>
            <person name="Labbe J."/>
            <person name="Martin F.M."/>
        </authorList>
    </citation>
    <scope>NUCLEOTIDE SEQUENCE</scope>
    <source>
        <strain evidence="1">EC-137</strain>
    </source>
</reference>
<name>A0ACB8QP35_9AGAM</name>
<evidence type="ECO:0000313" key="1">
    <source>
        <dbReference type="EMBL" id="KAI0033393.1"/>
    </source>
</evidence>
<accession>A0ACB8QP35</accession>
<reference evidence="1" key="1">
    <citation type="submission" date="2021-02" db="EMBL/GenBank/DDBJ databases">
        <authorList>
            <consortium name="DOE Joint Genome Institute"/>
            <person name="Ahrendt S."/>
            <person name="Looney B.P."/>
            <person name="Miyauchi S."/>
            <person name="Morin E."/>
            <person name="Drula E."/>
            <person name="Courty P.E."/>
            <person name="Chicoki N."/>
            <person name="Fauchery L."/>
            <person name="Kohler A."/>
            <person name="Kuo A."/>
            <person name="Labutti K."/>
            <person name="Pangilinan J."/>
            <person name="Lipzen A."/>
            <person name="Riley R."/>
            <person name="Andreopoulos W."/>
            <person name="He G."/>
            <person name="Johnson J."/>
            <person name="Barry K.W."/>
            <person name="Grigoriev I.V."/>
            <person name="Nagy L."/>
            <person name="Hibbett D."/>
            <person name="Henrissat B."/>
            <person name="Matheny P.B."/>
            <person name="Labbe J."/>
            <person name="Martin F."/>
        </authorList>
    </citation>
    <scope>NUCLEOTIDE SEQUENCE</scope>
    <source>
        <strain evidence="1">EC-137</strain>
    </source>
</reference>
<protein>
    <submittedName>
        <fullName evidence="1">Uncharacterized protein</fullName>
    </submittedName>
</protein>